<reference evidence="1" key="1">
    <citation type="submission" date="2021-02" db="EMBL/GenBank/DDBJ databases">
        <authorList>
            <person name="Nowell W R."/>
        </authorList>
    </citation>
    <scope>NUCLEOTIDE SEQUENCE</scope>
</reference>
<comment type="caution">
    <text evidence="1">The sequence shown here is derived from an EMBL/GenBank/DDBJ whole genome shotgun (WGS) entry which is preliminary data.</text>
</comment>
<protein>
    <submittedName>
        <fullName evidence="1">Uncharacterized protein</fullName>
    </submittedName>
</protein>
<organism evidence="1 2">
    <name type="scientific">Rotaria magnacalcarata</name>
    <dbReference type="NCBI Taxonomy" id="392030"/>
    <lineage>
        <taxon>Eukaryota</taxon>
        <taxon>Metazoa</taxon>
        <taxon>Spiralia</taxon>
        <taxon>Gnathifera</taxon>
        <taxon>Rotifera</taxon>
        <taxon>Eurotatoria</taxon>
        <taxon>Bdelloidea</taxon>
        <taxon>Philodinida</taxon>
        <taxon>Philodinidae</taxon>
        <taxon>Rotaria</taxon>
    </lineage>
</organism>
<dbReference type="Proteomes" id="UP000681967">
    <property type="component" value="Unassembled WGS sequence"/>
</dbReference>
<gene>
    <name evidence="1" type="ORF">BYL167_LOCUS68596</name>
</gene>
<proteinExistence type="predicted"/>
<dbReference type="AlphaFoldDB" id="A0A8S3FQ39"/>
<accession>A0A8S3FQ39</accession>
<dbReference type="EMBL" id="CAJOBH010248215">
    <property type="protein sequence ID" value="CAF5131501.1"/>
    <property type="molecule type" value="Genomic_DNA"/>
</dbReference>
<sequence>MEVLSINTVHKLLLLENDILAVFQKKYKELEKITQRACLHLDDDTIMLKPGLRLDYDRFIEALHAVNNQSRDQEQTLNENDDSQNSYCFLIAFIENIFSNLVKNKNNYRYSEAVMHFAQSLYILGGRNVYEFVRLNLPGAIPSMPTLNESLGKAGACIEEGEFRYNVLHDHQKSYGYQIAVCSEDATAVIKKVTYNAATNTFTGFSLPLERGIPVARYFQTDSFDELKNWFENKDKTDYLNVHMV</sequence>
<feature type="non-terminal residue" evidence="1">
    <location>
        <position position="1"/>
    </location>
</feature>
<evidence type="ECO:0000313" key="2">
    <source>
        <dbReference type="Proteomes" id="UP000681967"/>
    </source>
</evidence>
<evidence type="ECO:0000313" key="1">
    <source>
        <dbReference type="EMBL" id="CAF5131501.1"/>
    </source>
</evidence>
<name>A0A8S3FQ39_9BILA</name>